<comment type="caution">
    <text evidence="1">The sequence shown here is derived from an EMBL/GenBank/DDBJ whole genome shotgun (WGS) entry which is preliminary data.</text>
</comment>
<keyword evidence="2" id="KW-1185">Reference proteome</keyword>
<evidence type="ECO:0000313" key="2">
    <source>
        <dbReference type="Proteomes" id="UP001497680"/>
    </source>
</evidence>
<evidence type="ECO:0000313" key="1">
    <source>
        <dbReference type="EMBL" id="KAI6089303.1"/>
    </source>
</evidence>
<accession>A0ACC0D9R1</accession>
<dbReference type="Proteomes" id="UP001497680">
    <property type="component" value="Unassembled WGS sequence"/>
</dbReference>
<gene>
    <name evidence="1" type="ORF">F4821DRAFT_231575</name>
</gene>
<reference evidence="1 2" key="1">
    <citation type="journal article" date="2022" name="New Phytol.">
        <title>Ecological generalism drives hyperdiversity of secondary metabolite gene clusters in xylarialean endophytes.</title>
        <authorList>
            <person name="Franco M.E.E."/>
            <person name="Wisecaver J.H."/>
            <person name="Arnold A.E."/>
            <person name="Ju Y.M."/>
            <person name="Slot J.C."/>
            <person name="Ahrendt S."/>
            <person name="Moore L.P."/>
            <person name="Eastman K.E."/>
            <person name="Scott K."/>
            <person name="Konkel Z."/>
            <person name="Mondo S.J."/>
            <person name="Kuo A."/>
            <person name="Hayes R.D."/>
            <person name="Haridas S."/>
            <person name="Andreopoulos B."/>
            <person name="Riley R."/>
            <person name="LaButti K."/>
            <person name="Pangilinan J."/>
            <person name="Lipzen A."/>
            <person name="Amirebrahimi M."/>
            <person name="Yan J."/>
            <person name="Adam C."/>
            <person name="Keymanesh K."/>
            <person name="Ng V."/>
            <person name="Louie K."/>
            <person name="Northen T."/>
            <person name="Drula E."/>
            <person name="Henrissat B."/>
            <person name="Hsieh H.M."/>
            <person name="Youens-Clark K."/>
            <person name="Lutzoni F."/>
            <person name="Miadlikowska J."/>
            <person name="Eastwood D.C."/>
            <person name="Hamelin R.C."/>
            <person name="Grigoriev I.V."/>
            <person name="U'Ren J.M."/>
        </authorList>
    </citation>
    <scope>NUCLEOTIDE SEQUENCE [LARGE SCALE GENOMIC DNA]</scope>
    <source>
        <strain evidence="1 2">ER1909</strain>
    </source>
</reference>
<proteinExistence type="predicted"/>
<dbReference type="EMBL" id="MU394296">
    <property type="protein sequence ID" value="KAI6089303.1"/>
    <property type="molecule type" value="Genomic_DNA"/>
</dbReference>
<name>A0ACC0D9R1_9PEZI</name>
<protein>
    <submittedName>
        <fullName evidence="1">Uncharacterized protein</fullName>
    </submittedName>
</protein>
<organism evidence="1 2">
    <name type="scientific">Hypoxylon rubiginosum</name>
    <dbReference type="NCBI Taxonomy" id="110542"/>
    <lineage>
        <taxon>Eukaryota</taxon>
        <taxon>Fungi</taxon>
        <taxon>Dikarya</taxon>
        <taxon>Ascomycota</taxon>
        <taxon>Pezizomycotina</taxon>
        <taxon>Sordariomycetes</taxon>
        <taxon>Xylariomycetidae</taxon>
        <taxon>Xylariales</taxon>
        <taxon>Hypoxylaceae</taxon>
        <taxon>Hypoxylon</taxon>
    </lineage>
</organism>
<sequence>MSDNQYRYGHYPGQQSQPPFAQSSTPNPNSTSYYGTYPQPNDPTSNYAAVNNSYQYNANNIPGLGMSASLPPVPYQVESNAPWYSQPQAVPHHTSMQVQQSTPITAKANPRKNGSRRGTEATGATSSQMQTDSALEEGELSEGDYEDLYEPKDSLDTVVPIPQIPNGSEQRDGSADDADESSIYDGATPQGEAITNSTSTSIPVAEREYSPGGDWEPTYHERERSGSYSPYLSPREIQRKVSVSKPSSHDVKQTQVAHATMQSLPGIGITSTQQSQAAVPLSNGTHHPKAVTNGGTAGVEPSAPAKGPEGPLAFRSVAEARKKAQEAILGLMPLKVRYQDYIEEGVNEKTIKGLFTELGLDASLPKSALATKAVSDSQVPASSTSNSPKVLSEIQNNQNQPQATKSKQPPATEPTASAPKMGDPKTAAKSAAEERKDKIARKLAAKAQKPVVAAQPPVSALPSQSTQPQPAQTKPTQSKPTQTKPAQGNPSVATPAIASPAKTKTRAENNAILHQKLAALKKAQEERAIADKKLAIETTTKPTTPVVPSTSSSAANPSSKGHMEPSASSPAITLPLAEITRRSASIENSISRESGIPGLSLSTQFAQPTNRNLKRPVASDFDSYPTPGGTLKRTRTQDTLIIDVSDDEDVEMDMGSPIDEPSSASETNPPQRSLGAFPPLPDSVNWRQRSSPSSSAVPPKPTGTKLDLLTKRIEEARRKIAEAEAKKAATTKPNVSQSPQPQAPAVESPTQLQDLEIVKVSDEARKVSAQRRERIVSYELPTVDATLKKKQEMLKEAVARAAQLELEIQASMEERDKLTTEAEQLAKSPEPAPSTVSAQAQPVFSAEPTTSSNHVLESQVSATQDPSRDQTTDVSMSDAEDTAEQDQSAALVRPNSFASSEPLAVTATVQSQEAHVPNDEELRESSIDRSVSESISTDSIVEDGEINPSTITAAIATQLEGQDQPEMESTIPSPREDPTLSNEEPYSPEAVSAPPTQNGPLSAQEDSAILPPLHQDESVSLVGESPARRVLTENTWPQPAQVPSSSAPADPNGQVQNSSSHEHPLLTETQDEAEQAPLAEDLLSYHSPLAYFRAYRFHPNYFDKVAGGLKSMTYSSRIDPMRPLCPYMISGDQCPAGNNCEFQHFDSMILPDGEIITQLGSADMFTGETRNRFIEGLKKVLNELKANKVKDFDRITKAIVKHRQEFLEDKSKVLPLDTGTS</sequence>